<dbReference type="GO" id="GO:0046872">
    <property type="term" value="F:metal ion binding"/>
    <property type="evidence" value="ECO:0007669"/>
    <property type="project" value="InterPro"/>
</dbReference>
<feature type="signal peptide" evidence="2">
    <location>
        <begin position="1"/>
        <end position="20"/>
    </location>
</feature>
<dbReference type="InterPro" id="IPR008963">
    <property type="entry name" value="Purple_acid_Pase-like_N"/>
</dbReference>
<evidence type="ECO:0000256" key="1">
    <source>
        <dbReference type="ARBA" id="ARBA00022729"/>
    </source>
</evidence>
<name>A0A1H7Q8F6_9SPHI</name>
<dbReference type="CDD" id="cd00838">
    <property type="entry name" value="MPP_superfamily"/>
    <property type="match status" value="1"/>
</dbReference>
<dbReference type="PANTHER" id="PTHR22953">
    <property type="entry name" value="ACID PHOSPHATASE RELATED"/>
    <property type="match status" value="1"/>
</dbReference>
<keyword evidence="6" id="KW-1185">Reference proteome</keyword>
<dbReference type="Gene3D" id="2.60.40.380">
    <property type="entry name" value="Purple acid phosphatase-like, N-terminal"/>
    <property type="match status" value="1"/>
</dbReference>
<gene>
    <name evidence="5" type="ORF">SAMN05421740_105205</name>
</gene>
<dbReference type="InterPro" id="IPR029052">
    <property type="entry name" value="Metallo-depent_PP-like"/>
</dbReference>
<reference evidence="6" key="1">
    <citation type="submission" date="2016-10" db="EMBL/GenBank/DDBJ databases">
        <authorList>
            <person name="Varghese N."/>
            <person name="Submissions S."/>
        </authorList>
    </citation>
    <scope>NUCLEOTIDE SEQUENCE [LARGE SCALE GENOMIC DNA]</scope>
    <source>
        <strain evidence="6">Jip14</strain>
    </source>
</reference>
<evidence type="ECO:0000313" key="5">
    <source>
        <dbReference type="EMBL" id="SEL43587.1"/>
    </source>
</evidence>
<dbReference type="CDD" id="cd00063">
    <property type="entry name" value="FN3"/>
    <property type="match status" value="1"/>
</dbReference>
<dbReference type="SUPFAM" id="SSF49363">
    <property type="entry name" value="Purple acid phosphatase, N-terminal domain"/>
    <property type="match status" value="1"/>
</dbReference>
<dbReference type="EMBL" id="FNZR01000005">
    <property type="protein sequence ID" value="SEL43587.1"/>
    <property type="molecule type" value="Genomic_DNA"/>
</dbReference>
<dbReference type="InterPro" id="IPR015914">
    <property type="entry name" value="PAPs_N"/>
</dbReference>
<dbReference type="Proteomes" id="UP000198916">
    <property type="component" value="Unassembled WGS sequence"/>
</dbReference>
<feature type="domain" description="Calcineurin-like phosphoesterase" evidence="3">
    <location>
        <begin position="148"/>
        <end position="336"/>
    </location>
</feature>
<protein>
    <submittedName>
        <fullName evidence="5">3',5'-cyclic AMP phosphodiesterase CpdA</fullName>
    </submittedName>
</protein>
<dbReference type="SUPFAM" id="SSF56300">
    <property type="entry name" value="Metallo-dependent phosphatases"/>
    <property type="match status" value="1"/>
</dbReference>
<dbReference type="OrthoDB" id="596345at2"/>
<proteinExistence type="predicted"/>
<organism evidence="5 6">
    <name type="scientific">Parapedobacter koreensis</name>
    <dbReference type="NCBI Taxonomy" id="332977"/>
    <lineage>
        <taxon>Bacteria</taxon>
        <taxon>Pseudomonadati</taxon>
        <taxon>Bacteroidota</taxon>
        <taxon>Sphingobacteriia</taxon>
        <taxon>Sphingobacteriales</taxon>
        <taxon>Sphingobacteriaceae</taxon>
        <taxon>Parapedobacter</taxon>
    </lineage>
</organism>
<feature type="domain" description="Purple acid phosphatase N-terminal" evidence="4">
    <location>
        <begin position="33"/>
        <end position="112"/>
    </location>
</feature>
<dbReference type="STRING" id="332977.SAMN05421740_105205"/>
<sequence>MNRLILFFLCSLLPIGEGFAQSDFSITHGPYLQALHDTGVTIVWTTDKDAIAWVELAPDDSSHFYLQERPKYFASSHGFKDVSKLHKVTLRNLQPGVKYRYRVYAQEVTSHVGTDVQYGRVVATQVYRQGPLTFTTSNPAQANLSFSIINDIHGRNDVMKNLLGQVDWAGTDLLFFNGDMANDLRSEEQLFAHYMDTATLLFAGEKPMYYARGNHETRGNFAEKFPDYFPTLSGHLYYLMRRGPVCFVVLDCGEDKPDTDIEYSGIVNMDEYRTQQAAWLKLALQSPEYRDAPYKVVICHMPPIGGWHGEQEIADKFVPLLNDAGAQIMISGHLHRHIKVDPQPGANRFPVLVNSNNAMVRAIADGGRLRFEVVDQQGKVVDTIVLNPTR</sequence>
<evidence type="ECO:0000259" key="4">
    <source>
        <dbReference type="Pfam" id="PF16656"/>
    </source>
</evidence>
<dbReference type="GO" id="GO:0003993">
    <property type="term" value="F:acid phosphatase activity"/>
    <property type="evidence" value="ECO:0007669"/>
    <property type="project" value="InterPro"/>
</dbReference>
<evidence type="ECO:0000313" key="6">
    <source>
        <dbReference type="Proteomes" id="UP000198916"/>
    </source>
</evidence>
<dbReference type="InterPro" id="IPR003961">
    <property type="entry name" value="FN3_dom"/>
</dbReference>
<dbReference type="PANTHER" id="PTHR22953:SF153">
    <property type="entry name" value="PURPLE ACID PHOSPHATASE"/>
    <property type="match status" value="1"/>
</dbReference>
<evidence type="ECO:0000256" key="2">
    <source>
        <dbReference type="SAM" id="SignalP"/>
    </source>
</evidence>
<feature type="chain" id="PRO_5011491382" evidence="2">
    <location>
        <begin position="21"/>
        <end position="390"/>
    </location>
</feature>
<dbReference type="RefSeq" id="WP_090606312.1">
    <property type="nucleotide sequence ID" value="NZ_FNZR01000005.1"/>
</dbReference>
<dbReference type="AlphaFoldDB" id="A0A1H7Q8F6"/>
<dbReference type="Gene3D" id="3.60.21.10">
    <property type="match status" value="1"/>
</dbReference>
<keyword evidence="1 2" id="KW-0732">Signal</keyword>
<evidence type="ECO:0000259" key="3">
    <source>
        <dbReference type="Pfam" id="PF00149"/>
    </source>
</evidence>
<dbReference type="InterPro" id="IPR004843">
    <property type="entry name" value="Calcineurin-like_PHP"/>
</dbReference>
<accession>A0A1H7Q8F6</accession>
<dbReference type="Pfam" id="PF16656">
    <property type="entry name" value="Pur_ac_phosph_N"/>
    <property type="match status" value="1"/>
</dbReference>
<dbReference type="Pfam" id="PF00149">
    <property type="entry name" value="Metallophos"/>
    <property type="match status" value="1"/>
</dbReference>
<dbReference type="InterPro" id="IPR039331">
    <property type="entry name" value="PAPs-like"/>
</dbReference>